<dbReference type="PANTHER" id="PTHR10030:SF37">
    <property type="entry name" value="ALPHA-L-FUCOSIDASE-RELATED"/>
    <property type="match status" value="1"/>
</dbReference>
<dbReference type="CAZy" id="GH29">
    <property type="family name" value="Glycoside Hydrolase Family 29"/>
</dbReference>
<dbReference type="Pfam" id="PF01120">
    <property type="entry name" value="Alpha_L_fucos"/>
    <property type="match status" value="1"/>
</dbReference>
<evidence type="ECO:0000256" key="7">
    <source>
        <dbReference type="SAM" id="SignalP"/>
    </source>
</evidence>
<dbReference type="InterPro" id="IPR057739">
    <property type="entry name" value="Glyco_hydro_29_N"/>
</dbReference>
<keyword evidence="6 9" id="KW-0326">Glycosidase</keyword>
<dbReference type="Gene3D" id="2.60.120.260">
    <property type="entry name" value="Galactose-binding domain-like"/>
    <property type="match status" value="1"/>
</dbReference>
<dbReference type="Gene3D" id="3.20.20.80">
    <property type="entry name" value="Glycosidases"/>
    <property type="match status" value="1"/>
</dbReference>
<evidence type="ECO:0000256" key="1">
    <source>
        <dbReference type="ARBA" id="ARBA00004071"/>
    </source>
</evidence>
<sequence length="644" mass="68800" precursor="true">MTNPVSRRAVLSGTAAAIAATSLTAGGESPAAAVQTAAAQANPLVPLRIPKLDQGMWQQPDATIQWLRDTRLGMFIHWGVYAGPAHGEWYMHSAAITPAAYQNFVTQSSPQQFTADAYKPSDWAALAKQLGAGYTVLTARHHDGFALWPSTYPAGWNAGQAPLKRDFVKDYVAAVRAAGLRVGLYYSPINWRYPGYYDVTGTNCAPNPWGYTTDPAHHENARLMKEEVYQCVKELVTQYGALDDIWWDGGWLAEQGSDADASFFWEPGRYRDSGNGWQVDAAYGATETGTGLPLGLAGLVRQSQPTALASPRSGWVGDYDVDEGGSVPAGRLRSGHLVQKTFSVGSTWGYNSDGAVMSHASAMALLVNSFIRDMCVLINVGPDRHGTVPANQAALMQQLGTFMKANGEAVYNTRGGPWDPVDGQYGFTFSGQTVYVHLLPGYSGSSFTTPALGDARAVRAYDVVSHAPLTLGTGSGNQATISGIDRTRYPDDTVVALVLDRTVVPADIALGRTAGADSVETAHGNLASHAVDGDTSTRWCASDGAAGHWLTVDLGGVHTVTGARVAWEFGGHRYGYRIDGSTDGTSWTTLSDQSATGSTSQVQTVAFTAATRHLRITVTALDAGCWASIRSFEVYDRAFYDPSL</sequence>
<dbReference type="InterPro" id="IPR000421">
    <property type="entry name" value="FA58C"/>
</dbReference>
<dbReference type="eggNOG" id="COG3669">
    <property type="taxonomic scope" value="Bacteria"/>
</dbReference>
<name>C7Q371_CATAD</name>
<dbReference type="CAZy" id="CBM32">
    <property type="family name" value="Carbohydrate-Binding Module Family 32"/>
</dbReference>
<evidence type="ECO:0000313" key="9">
    <source>
        <dbReference type="EMBL" id="ACU73807.1"/>
    </source>
</evidence>
<keyword evidence="10" id="KW-1185">Reference proteome</keyword>
<accession>C7Q371</accession>
<dbReference type="InterPro" id="IPR016286">
    <property type="entry name" value="FUC_metazoa-typ"/>
</dbReference>
<evidence type="ECO:0000256" key="5">
    <source>
        <dbReference type="ARBA" id="ARBA00022801"/>
    </source>
</evidence>
<organism evidence="9 10">
    <name type="scientific">Catenulispora acidiphila (strain DSM 44928 / JCM 14897 / NBRC 102108 / NRRL B-24433 / ID139908)</name>
    <dbReference type="NCBI Taxonomy" id="479433"/>
    <lineage>
        <taxon>Bacteria</taxon>
        <taxon>Bacillati</taxon>
        <taxon>Actinomycetota</taxon>
        <taxon>Actinomycetes</taxon>
        <taxon>Catenulisporales</taxon>
        <taxon>Catenulisporaceae</taxon>
        <taxon>Catenulispora</taxon>
    </lineage>
</organism>
<dbReference type="AlphaFoldDB" id="C7Q371"/>
<evidence type="ECO:0000256" key="2">
    <source>
        <dbReference type="ARBA" id="ARBA00007951"/>
    </source>
</evidence>
<dbReference type="HOGENOM" id="CLU_002934_3_0_11"/>
<dbReference type="GO" id="GO:0006004">
    <property type="term" value="P:fucose metabolic process"/>
    <property type="evidence" value="ECO:0007669"/>
    <property type="project" value="InterPro"/>
</dbReference>
<dbReference type="Proteomes" id="UP000000851">
    <property type="component" value="Chromosome"/>
</dbReference>
<dbReference type="SUPFAM" id="SSF49785">
    <property type="entry name" value="Galactose-binding domain-like"/>
    <property type="match status" value="1"/>
</dbReference>
<proteinExistence type="inferred from homology"/>
<dbReference type="GO" id="GO:0005764">
    <property type="term" value="C:lysosome"/>
    <property type="evidence" value="ECO:0007669"/>
    <property type="project" value="TreeGrafter"/>
</dbReference>
<dbReference type="RefSeq" id="WP_015793536.1">
    <property type="nucleotide sequence ID" value="NC_013131.1"/>
</dbReference>
<dbReference type="InterPro" id="IPR017853">
    <property type="entry name" value="GH"/>
</dbReference>
<gene>
    <name evidence="9" type="ordered locus">Caci_4947</name>
</gene>
<dbReference type="InterPro" id="IPR008979">
    <property type="entry name" value="Galactose-bd-like_sf"/>
</dbReference>
<evidence type="ECO:0000313" key="10">
    <source>
        <dbReference type="Proteomes" id="UP000000851"/>
    </source>
</evidence>
<dbReference type="InParanoid" id="C7Q371"/>
<evidence type="ECO:0000256" key="3">
    <source>
        <dbReference type="ARBA" id="ARBA00012662"/>
    </source>
</evidence>
<dbReference type="PRINTS" id="PR00741">
    <property type="entry name" value="GLHYDRLASE29"/>
</dbReference>
<evidence type="ECO:0000256" key="6">
    <source>
        <dbReference type="ARBA" id="ARBA00023295"/>
    </source>
</evidence>
<feature type="chain" id="PRO_5038659858" description="alpha-L-fucosidase" evidence="7">
    <location>
        <begin position="26"/>
        <end position="644"/>
    </location>
</feature>
<evidence type="ECO:0000259" key="8">
    <source>
        <dbReference type="PROSITE" id="PS50022"/>
    </source>
</evidence>
<dbReference type="PANTHER" id="PTHR10030">
    <property type="entry name" value="ALPHA-L-FUCOSIDASE"/>
    <property type="match status" value="1"/>
</dbReference>
<dbReference type="GO" id="GO:0004560">
    <property type="term" value="F:alpha-L-fucosidase activity"/>
    <property type="evidence" value="ECO:0007669"/>
    <property type="project" value="UniProtKB-EC"/>
</dbReference>
<dbReference type="InterPro" id="IPR006311">
    <property type="entry name" value="TAT_signal"/>
</dbReference>
<feature type="domain" description="F5/8 type C" evidence="8">
    <location>
        <begin position="492"/>
        <end position="637"/>
    </location>
</feature>
<dbReference type="EC" id="3.2.1.51" evidence="3"/>
<dbReference type="InterPro" id="IPR000933">
    <property type="entry name" value="Glyco_hydro_29"/>
</dbReference>
<dbReference type="PROSITE" id="PS51318">
    <property type="entry name" value="TAT"/>
    <property type="match status" value="1"/>
</dbReference>
<comment type="similarity">
    <text evidence="2">Belongs to the glycosyl hydrolase 29 family.</text>
</comment>
<keyword evidence="4 7" id="KW-0732">Signal</keyword>
<dbReference type="SMART" id="SM00812">
    <property type="entry name" value="Alpha_L_fucos"/>
    <property type="match status" value="1"/>
</dbReference>
<reference evidence="9 10" key="1">
    <citation type="journal article" date="2009" name="Stand. Genomic Sci.">
        <title>Complete genome sequence of Catenulispora acidiphila type strain (ID 139908).</title>
        <authorList>
            <person name="Copeland A."/>
            <person name="Lapidus A."/>
            <person name="Glavina Del Rio T."/>
            <person name="Nolan M."/>
            <person name="Lucas S."/>
            <person name="Chen F."/>
            <person name="Tice H."/>
            <person name="Cheng J.F."/>
            <person name="Bruce D."/>
            <person name="Goodwin L."/>
            <person name="Pitluck S."/>
            <person name="Mikhailova N."/>
            <person name="Pati A."/>
            <person name="Ivanova N."/>
            <person name="Mavromatis K."/>
            <person name="Chen A."/>
            <person name="Palaniappan K."/>
            <person name="Chain P."/>
            <person name="Land M."/>
            <person name="Hauser L."/>
            <person name="Chang Y.J."/>
            <person name="Jeffries C.D."/>
            <person name="Chertkov O."/>
            <person name="Brettin T."/>
            <person name="Detter J.C."/>
            <person name="Han C."/>
            <person name="Ali Z."/>
            <person name="Tindall B.J."/>
            <person name="Goker M."/>
            <person name="Bristow J."/>
            <person name="Eisen J.A."/>
            <person name="Markowitz V."/>
            <person name="Hugenholtz P."/>
            <person name="Kyrpides N.C."/>
            <person name="Klenk H.P."/>
        </authorList>
    </citation>
    <scope>NUCLEOTIDE SEQUENCE [LARGE SCALE GENOMIC DNA]</scope>
    <source>
        <strain evidence="10">DSM 44928 / JCM 14897 / NBRC 102108 / NRRL B-24433 / ID139908</strain>
    </source>
</reference>
<keyword evidence="5 9" id="KW-0378">Hydrolase</keyword>
<dbReference type="SUPFAM" id="SSF51445">
    <property type="entry name" value="(Trans)glycosidases"/>
    <property type="match status" value="1"/>
</dbReference>
<evidence type="ECO:0000256" key="4">
    <source>
        <dbReference type="ARBA" id="ARBA00022729"/>
    </source>
</evidence>
<dbReference type="Pfam" id="PF00754">
    <property type="entry name" value="F5_F8_type_C"/>
    <property type="match status" value="1"/>
</dbReference>
<feature type="signal peptide" evidence="7">
    <location>
        <begin position="1"/>
        <end position="25"/>
    </location>
</feature>
<dbReference type="STRING" id="479433.Caci_4947"/>
<dbReference type="KEGG" id="cai:Caci_4947"/>
<dbReference type="EMBL" id="CP001700">
    <property type="protein sequence ID" value="ACU73807.1"/>
    <property type="molecule type" value="Genomic_DNA"/>
</dbReference>
<dbReference type="GO" id="GO:0016139">
    <property type="term" value="P:glycoside catabolic process"/>
    <property type="evidence" value="ECO:0007669"/>
    <property type="project" value="TreeGrafter"/>
</dbReference>
<dbReference type="PROSITE" id="PS50022">
    <property type="entry name" value="FA58C_3"/>
    <property type="match status" value="1"/>
</dbReference>
<comment type="function">
    <text evidence="1">Alpha-L-fucosidase is responsible for hydrolyzing the alpha-1,6-linked fucose joined to the reducing-end N-acetylglucosamine of the carbohydrate moieties of glycoproteins.</text>
</comment>
<protein>
    <recommendedName>
        <fullName evidence="3">alpha-L-fucosidase</fullName>
        <ecNumber evidence="3">3.2.1.51</ecNumber>
    </recommendedName>
</protein>
<dbReference type="OrthoDB" id="5526311at2"/>